<dbReference type="SMART" id="SM00547">
    <property type="entry name" value="ZnF_RBZ"/>
    <property type="match status" value="3"/>
</dbReference>
<evidence type="ECO:0000256" key="1">
    <source>
        <dbReference type="ARBA" id="ARBA00022723"/>
    </source>
</evidence>
<dbReference type="Gene3D" id="4.10.1060.10">
    <property type="entry name" value="Zinc finger, RanBP2-type"/>
    <property type="match status" value="3"/>
</dbReference>
<organism evidence="6 7">
    <name type="scientific">Hibiscus sabdariffa</name>
    <name type="common">roselle</name>
    <dbReference type="NCBI Taxonomy" id="183260"/>
    <lineage>
        <taxon>Eukaryota</taxon>
        <taxon>Viridiplantae</taxon>
        <taxon>Streptophyta</taxon>
        <taxon>Embryophyta</taxon>
        <taxon>Tracheophyta</taxon>
        <taxon>Spermatophyta</taxon>
        <taxon>Magnoliopsida</taxon>
        <taxon>eudicotyledons</taxon>
        <taxon>Gunneridae</taxon>
        <taxon>Pentapetalae</taxon>
        <taxon>rosids</taxon>
        <taxon>malvids</taxon>
        <taxon>Malvales</taxon>
        <taxon>Malvaceae</taxon>
        <taxon>Malvoideae</taxon>
        <taxon>Hibiscus</taxon>
    </lineage>
</organism>
<feature type="domain" description="RanBP2-type" evidence="5">
    <location>
        <begin position="224"/>
        <end position="255"/>
    </location>
</feature>
<evidence type="ECO:0000313" key="6">
    <source>
        <dbReference type="EMBL" id="KAK8480148.1"/>
    </source>
</evidence>
<dbReference type="PANTHER" id="PTHR23111">
    <property type="entry name" value="ZINC FINGER PROTEIN"/>
    <property type="match status" value="1"/>
</dbReference>
<proteinExistence type="predicted"/>
<dbReference type="InterPro" id="IPR036443">
    <property type="entry name" value="Znf_RanBP2_sf"/>
</dbReference>
<feature type="domain" description="RanBP2-type" evidence="5">
    <location>
        <begin position="180"/>
        <end position="209"/>
    </location>
</feature>
<dbReference type="EMBL" id="JBBPBM010002098">
    <property type="protein sequence ID" value="KAK8480148.1"/>
    <property type="molecule type" value="Genomic_DNA"/>
</dbReference>
<evidence type="ECO:0000256" key="2">
    <source>
        <dbReference type="ARBA" id="ARBA00022771"/>
    </source>
</evidence>
<name>A0ABR1ZI43_9ROSI</name>
<dbReference type="Pfam" id="PF00641">
    <property type="entry name" value="Zn_ribbon_RanBP"/>
    <property type="match status" value="3"/>
</dbReference>
<feature type="domain" description="RanBP2-type" evidence="5">
    <location>
        <begin position="273"/>
        <end position="304"/>
    </location>
</feature>
<accession>A0ABR1ZI43</accession>
<keyword evidence="3" id="KW-0862">Zinc</keyword>
<keyword evidence="1" id="KW-0479">Metal-binding</keyword>
<evidence type="ECO:0000313" key="7">
    <source>
        <dbReference type="Proteomes" id="UP001472677"/>
    </source>
</evidence>
<dbReference type="InterPro" id="IPR001876">
    <property type="entry name" value="Znf_RanBP2"/>
</dbReference>
<protein>
    <recommendedName>
        <fullName evidence="5">RanBP2-type domain-containing protein</fullName>
    </recommendedName>
</protein>
<keyword evidence="2 4" id="KW-0863">Zinc-finger</keyword>
<keyword evidence="7" id="KW-1185">Reference proteome</keyword>
<dbReference type="PROSITE" id="PS01358">
    <property type="entry name" value="ZF_RANBP2_1"/>
    <property type="match status" value="3"/>
</dbReference>
<dbReference type="PANTHER" id="PTHR23111:SF95">
    <property type="entry name" value="RANBP2-TYPE DOMAIN-CONTAINING PROTEIN"/>
    <property type="match status" value="1"/>
</dbReference>
<evidence type="ECO:0000259" key="5">
    <source>
        <dbReference type="PROSITE" id="PS50199"/>
    </source>
</evidence>
<dbReference type="SUPFAM" id="SSF90209">
    <property type="entry name" value="Ran binding protein zinc finger-like"/>
    <property type="match status" value="3"/>
</dbReference>
<evidence type="ECO:0000256" key="4">
    <source>
        <dbReference type="PROSITE-ProRule" id="PRU00322"/>
    </source>
</evidence>
<sequence>MPPGTPFFLRAACKRHALGLGNILSECHNPSIYQLRFAADHILKHQNIPRASGYTIYIWKVKGNPNMEPKMKFAIEFIPFLLSHQHRHCISLLKEGVSGQLDHEPPQPFRHPTTCLSTSVLIGEAVLVVFTRGRTRIYIALPPQTPKSPICTKNSLLLQLPEFRHLQPAGVDQVRKMSWSGGDWMCAACQHQNFKKREACQRCGYPKYGGPDVSTYLYNRTEVMAGDWYCTALSCGAHNYASRTSCYRCGTVKNDYGGYSMMGSESSVPPGWKTGDWMCTRYGCGVHNYASRLECFKCKTPRDFDAMLIAKPSQILSSSSFALHSKSECGHSIFT</sequence>
<comment type="caution">
    <text evidence="6">The sequence shown here is derived from an EMBL/GenBank/DDBJ whole genome shotgun (WGS) entry which is preliminary data.</text>
</comment>
<dbReference type="PROSITE" id="PS50199">
    <property type="entry name" value="ZF_RANBP2_2"/>
    <property type="match status" value="3"/>
</dbReference>
<dbReference type="Proteomes" id="UP001472677">
    <property type="component" value="Unassembled WGS sequence"/>
</dbReference>
<evidence type="ECO:0000256" key="3">
    <source>
        <dbReference type="ARBA" id="ARBA00022833"/>
    </source>
</evidence>
<reference evidence="6 7" key="1">
    <citation type="journal article" date="2024" name="G3 (Bethesda)">
        <title>Genome assembly of Hibiscus sabdariffa L. provides insights into metabolisms of medicinal natural products.</title>
        <authorList>
            <person name="Kim T."/>
        </authorList>
    </citation>
    <scope>NUCLEOTIDE SEQUENCE [LARGE SCALE GENOMIC DNA]</scope>
    <source>
        <strain evidence="6">TK-2024</strain>
        <tissue evidence="6">Old leaves</tissue>
    </source>
</reference>
<gene>
    <name evidence="6" type="ORF">V6N12_032728</name>
</gene>